<proteinExistence type="predicted"/>
<sequence length="304" mass="35308">MSDWQRHNETMKHFKNKEKSHINQIHNSEKILDVNQCNKCMFICKSRSGLWKHKQKCGQQKSKKNINDYINQAVNEAFKDFIKEVMQNKDDKQYEIMTQLIQNQSELQSVVKDIVKSGIMTNSHNTNTNTNTNTINSHNKTFNLQMYLNETCKDAMNLSEFVNNIVPTIEELEKTAREGYVKGVTSIVNTRLDEVDKNNQPIHCTDGKREILYIKENDIWNKEDGDDKPLLLRAIKSVARKNICNISEWIKLYPDCTQSDSRKNDMYLKIMLNAMSGGTEEECKTNYEKIVSAVAKHTIIEKTC</sequence>
<accession>A0A6C0ISD0</accession>
<name>A0A6C0ISD0_9ZZZZ</name>
<organism evidence="1">
    <name type="scientific">viral metagenome</name>
    <dbReference type="NCBI Taxonomy" id="1070528"/>
    <lineage>
        <taxon>unclassified sequences</taxon>
        <taxon>metagenomes</taxon>
        <taxon>organismal metagenomes</taxon>
    </lineage>
</organism>
<dbReference type="EMBL" id="MN740245">
    <property type="protein sequence ID" value="QHT95669.1"/>
    <property type="molecule type" value="Genomic_DNA"/>
</dbReference>
<protein>
    <recommendedName>
        <fullName evidence="2">C2H2-type domain-containing protein</fullName>
    </recommendedName>
</protein>
<dbReference type="AlphaFoldDB" id="A0A6C0ISD0"/>
<reference evidence="1" key="1">
    <citation type="journal article" date="2020" name="Nature">
        <title>Giant virus diversity and host interactions through global metagenomics.</title>
        <authorList>
            <person name="Schulz F."/>
            <person name="Roux S."/>
            <person name="Paez-Espino D."/>
            <person name="Jungbluth S."/>
            <person name="Walsh D.A."/>
            <person name="Denef V.J."/>
            <person name="McMahon K.D."/>
            <person name="Konstantinidis K.T."/>
            <person name="Eloe-Fadrosh E.A."/>
            <person name="Kyrpides N.C."/>
            <person name="Woyke T."/>
        </authorList>
    </citation>
    <scope>NUCLEOTIDE SEQUENCE</scope>
    <source>
        <strain evidence="1">GVMAG-M-3300024301-20</strain>
    </source>
</reference>
<evidence type="ECO:0008006" key="2">
    <source>
        <dbReference type="Google" id="ProtNLM"/>
    </source>
</evidence>
<evidence type="ECO:0000313" key="1">
    <source>
        <dbReference type="EMBL" id="QHT95669.1"/>
    </source>
</evidence>